<reference evidence="1 2" key="1">
    <citation type="submission" date="2016-06" db="EMBL/GenBank/DDBJ databases">
        <title>Genome sequence of halotolerant plant growth promoting strain of Halomonas elongata HEK1 isolated from salterns of Rann of Kutch, Gujarat, India.</title>
        <authorList>
            <person name="Gaba S."/>
            <person name="Singh R.N."/>
            <person name="Abrol S."/>
            <person name="Kaushik R."/>
            <person name="Saxena A.K."/>
        </authorList>
    </citation>
    <scope>NUCLEOTIDE SEQUENCE [LARGE SCALE GENOMIC DNA]</scope>
    <source>
        <strain evidence="1 2">HEK1</strain>
    </source>
</reference>
<name>A0A1B8P3F0_HALEL</name>
<accession>A0A1B8P3F0</accession>
<dbReference type="Proteomes" id="UP000092504">
    <property type="component" value="Unassembled WGS sequence"/>
</dbReference>
<protein>
    <submittedName>
        <fullName evidence="1">Uncharacterized protein</fullName>
    </submittedName>
</protein>
<evidence type="ECO:0000313" key="1">
    <source>
        <dbReference type="EMBL" id="OBX36758.1"/>
    </source>
</evidence>
<dbReference type="EMBL" id="MAJD01000001">
    <property type="protein sequence ID" value="OBX36758.1"/>
    <property type="molecule type" value="Genomic_DNA"/>
</dbReference>
<sequence>MQQAQALESHPAQEQRATIEHRVEQGFALAVETALLIEIDEDLESRLGLLGQSRPIGILEQ</sequence>
<organism evidence="1 2">
    <name type="scientific">Halomonas elongata</name>
    <dbReference type="NCBI Taxonomy" id="2746"/>
    <lineage>
        <taxon>Bacteria</taxon>
        <taxon>Pseudomonadati</taxon>
        <taxon>Pseudomonadota</taxon>
        <taxon>Gammaproteobacteria</taxon>
        <taxon>Oceanospirillales</taxon>
        <taxon>Halomonadaceae</taxon>
        <taxon>Halomonas</taxon>
    </lineage>
</organism>
<comment type="caution">
    <text evidence="1">The sequence shown here is derived from an EMBL/GenBank/DDBJ whole genome shotgun (WGS) entry which is preliminary data.</text>
</comment>
<gene>
    <name evidence="1" type="ORF">A8U91_01105</name>
</gene>
<evidence type="ECO:0000313" key="2">
    <source>
        <dbReference type="Proteomes" id="UP000092504"/>
    </source>
</evidence>
<dbReference type="AlphaFoldDB" id="A0A1B8P3F0"/>
<proteinExistence type="predicted"/>